<protein>
    <submittedName>
        <fullName evidence="1">Uncharacterized protein</fullName>
    </submittedName>
</protein>
<gene>
    <name evidence="1" type="ORF">PCOR1329_LOCUS81732</name>
</gene>
<dbReference type="EMBL" id="CAUYUJ010021685">
    <property type="protein sequence ID" value="CAK0906416.1"/>
    <property type="molecule type" value="Genomic_DNA"/>
</dbReference>
<dbReference type="InterPro" id="IPR036397">
    <property type="entry name" value="RNaseH_sf"/>
</dbReference>
<name>A0ABN9Y1T3_9DINO</name>
<accession>A0ABN9Y1T3</accession>
<evidence type="ECO:0000313" key="1">
    <source>
        <dbReference type="EMBL" id="CAK0906416.1"/>
    </source>
</evidence>
<organism evidence="1 2">
    <name type="scientific">Prorocentrum cordatum</name>
    <dbReference type="NCBI Taxonomy" id="2364126"/>
    <lineage>
        <taxon>Eukaryota</taxon>
        <taxon>Sar</taxon>
        <taxon>Alveolata</taxon>
        <taxon>Dinophyceae</taxon>
        <taxon>Prorocentrales</taxon>
        <taxon>Prorocentraceae</taxon>
        <taxon>Prorocentrum</taxon>
    </lineage>
</organism>
<dbReference type="SUPFAM" id="SSF53098">
    <property type="entry name" value="Ribonuclease H-like"/>
    <property type="match status" value="1"/>
</dbReference>
<comment type="caution">
    <text evidence="1">The sequence shown here is derived from an EMBL/GenBank/DDBJ whole genome shotgun (WGS) entry which is preliminary data.</text>
</comment>
<dbReference type="Gene3D" id="3.30.420.10">
    <property type="entry name" value="Ribonuclease H-like superfamily/Ribonuclease H"/>
    <property type="match status" value="1"/>
</dbReference>
<feature type="non-terminal residue" evidence="1">
    <location>
        <position position="413"/>
    </location>
</feature>
<evidence type="ECO:0000313" key="2">
    <source>
        <dbReference type="Proteomes" id="UP001189429"/>
    </source>
</evidence>
<reference evidence="1" key="1">
    <citation type="submission" date="2023-10" db="EMBL/GenBank/DDBJ databases">
        <authorList>
            <person name="Chen Y."/>
            <person name="Shah S."/>
            <person name="Dougan E. K."/>
            <person name="Thang M."/>
            <person name="Chan C."/>
        </authorList>
    </citation>
    <scope>NUCLEOTIDE SEQUENCE [LARGE SCALE GENOMIC DNA]</scope>
</reference>
<keyword evidence="2" id="KW-1185">Reference proteome</keyword>
<sequence>MAELADEYIYHAASRNLNIFHLRQYWWLRTLSYDDGFGEGKHRADMVDLGTDVSGIGKRAQNKKELTRPIVPDVDRQDCVRFGSFEQARVPGRKPCIFGDRSGGVRGADPMGRKVGIGVAATKMIDGEWNMTAGTMAYLPGRRQTAPRAEFTAFAIAIEETVGDIAYVTDHYPLLNAWNKGKARDPGRDNNAGIWARIGRGITDNEQRHIEAEWTPSHQDDDEAEVVNPIFAVGNSFADALVAVAAEPSWEMVCQQLPRTDEWDAIRAHVRLRARQALADLADADPWCAERVDLLVGDTVEIFGLNGAKELNGRRGVIVTFVSDTQRFGVKLEGDEETKAVKPANLKRLEEYPNPNLTRDARQRCSLETELASVMERMKNPDLPHDEAASLKSDLSILVQKLRRIDEAAKEEA</sequence>
<dbReference type="InterPro" id="IPR012337">
    <property type="entry name" value="RNaseH-like_sf"/>
</dbReference>
<proteinExistence type="predicted"/>
<dbReference type="Proteomes" id="UP001189429">
    <property type="component" value="Unassembled WGS sequence"/>
</dbReference>